<sequence length="376" mass="40738">MTTTLSHTPLYNVSVELNGRMVPFAGWEMAVQFSGINPEHQAVRQAVGMFDISHMGKFILRGENLINALQSLVPSDLSRLQPGEAQYSALLNAQGGILDDIIFYDQGVDPVTNLPQGVMIVNAATKSRDKAWISAHIEDQGIILEDLSRDKVLLAVQGPQAEATLQPFVSDNLSEVKFFGHITTTVLGKPAFIARTGYTGEDGFEVMVAPSVGVELWKSLATAGVIPCGLGARDTLRLEAAMALYGQDIGLTTTPLEAGLNWIIHWDTKGKFIGRQALEQQKAAGVTQKLVGLEMQGRHIARHGYPVLFNGETVGEITSGTLSPTLGKAISMAYVPTTLSKIGQSLDIEIRGKTYPATVVKRPFYRSPNRPKNPKT</sequence>
<dbReference type="Proteomes" id="UP000182190">
    <property type="component" value="Unassembled WGS sequence"/>
</dbReference>
<organism evidence="11 12">
    <name type="scientific">Planktothrix paucivesiculata PCC 9631</name>
    <dbReference type="NCBI Taxonomy" id="671071"/>
    <lineage>
        <taxon>Bacteria</taxon>
        <taxon>Bacillati</taxon>
        <taxon>Cyanobacteriota</taxon>
        <taxon>Cyanophyceae</taxon>
        <taxon>Oscillatoriophycideae</taxon>
        <taxon>Oscillatoriales</taxon>
        <taxon>Microcoleaceae</taxon>
        <taxon>Planktothrix</taxon>
    </lineage>
</organism>
<accession>A0A7Z9BY09</accession>
<evidence type="ECO:0000313" key="12">
    <source>
        <dbReference type="Proteomes" id="UP000182190"/>
    </source>
</evidence>
<dbReference type="GO" id="GO:0008483">
    <property type="term" value="F:transaminase activity"/>
    <property type="evidence" value="ECO:0007669"/>
    <property type="project" value="UniProtKB-KW"/>
</dbReference>
<proteinExistence type="inferred from homology"/>
<dbReference type="InterPro" id="IPR013977">
    <property type="entry name" value="GcvT_C"/>
</dbReference>
<name>A0A7Z9BY09_9CYAN</name>
<evidence type="ECO:0000256" key="3">
    <source>
        <dbReference type="ARBA" id="ARBA00022576"/>
    </source>
</evidence>
<evidence type="ECO:0000256" key="5">
    <source>
        <dbReference type="ARBA" id="ARBA00031395"/>
    </source>
</evidence>
<dbReference type="NCBIfam" id="TIGR00528">
    <property type="entry name" value="gcvT"/>
    <property type="match status" value="1"/>
</dbReference>
<dbReference type="InterPro" id="IPR006222">
    <property type="entry name" value="GCVT_N"/>
</dbReference>
<evidence type="ECO:0000313" key="11">
    <source>
        <dbReference type="EMBL" id="VXD21356.1"/>
    </source>
</evidence>
<dbReference type="InterPro" id="IPR006223">
    <property type="entry name" value="GcvT"/>
</dbReference>
<evidence type="ECO:0000256" key="2">
    <source>
        <dbReference type="ARBA" id="ARBA00012616"/>
    </source>
</evidence>
<dbReference type="NCBIfam" id="NF001567">
    <property type="entry name" value="PRK00389.1"/>
    <property type="match status" value="1"/>
</dbReference>
<evidence type="ECO:0000256" key="8">
    <source>
        <dbReference type="PIRSR" id="PIRSR006487-1"/>
    </source>
</evidence>
<dbReference type="FunFam" id="2.40.30.110:FF:000003">
    <property type="entry name" value="Aminomethyltransferase"/>
    <property type="match status" value="1"/>
</dbReference>
<dbReference type="GO" id="GO:0004047">
    <property type="term" value="F:aminomethyltransferase activity"/>
    <property type="evidence" value="ECO:0007669"/>
    <property type="project" value="UniProtKB-UniRule"/>
</dbReference>
<dbReference type="InterPro" id="IPR029043">
    <property type="entry name" value="GcvT/YgfZ_C"/>
</dbReference>
<evidence type="ECO:0000259" key="10">
    <source>
        <dbReference type="Pfam" id="PF08669"/>
    </source>
</evidence>
<dbReference type="SUPFAM" id="SSF103025">
    <property type="entry name" value="Folate-binding domain"/>
    <property type="match status" value="1"/>
</dbReference>
<reference evidence="11" key="1">
    <citation type="submission" date="2019-10" db="EMBL/GenBank/DDBJ databases">
        <authorList>
            <consortium name="Genoscope - CEA"/>
            <person name="William W."/>
        </authorList>
    </citation>
    <scope>NUCLEOTIDE SEQUENCE [LARGE SCALE GENOMIC DNA]</scope>
    <source>
        <strain evidence="11">BBR_PRJEB10994</strain>
    </source>
</reference>
<evidence type="ECO:0000256" key="7">
    <source>
        <dbReference type="HAMAP-Rule" id="MF_00259"/>
    </source>
</evidence>
<dbReference type="PANTHER" id="PTHR43757:SF2">
    <property type="entry name" value="AMINOMETHYLTRANSFERASE, MITOCHONDRIAL"/>
    <property type="match status" value="1"/>
</dbReference>
<feature type="domain" description="GCVT N-terminal" evidence="9">
    <location>
        <begin position="10"/>
        <end position="267"/>
    </location>
</feature>
<dbReference type="HAMAP" id="MF_00259">
    <property type="entry name" value="GcvT"/>
    <property type="match status" value="1"/>
</dbReference>
<comment type="function">
    <text evidence="7">The glycine cleavage system catalyzes the degradation of glycine.</text>
</comment>
<dbReference type="SUPFAM" id="SSF101790">
    <property type="entry name" value="Aminomethyltransferase beta-barrel domain"/>
    <property type="match status" value="1"/>
</dbReference>
<dbReference type="OrthoDB" id="9774591at2"/>
<evidence type="ECO:0000259" key="9">
    <source>
        <dbReference type="Pfam" id="PF01571"/>
    </source>
</evidence>
<dbReference type="Gene3D" id="4.10.1250.10">
    <property type="entry name" value="Aminomethyltransferase fragment"/>
    <property type="match status" value="1"/>
</dbReference>
<dbReference type="Pfam" id="PF08669">
    <property type="entry name" value="GCV_T_C"/>
    <property type="match status" value="1"/>
</dbReference>
<keyword evidence="3 7" id="KW-0032">Aminotransferase</keyword>
<dbReference type="GO" id="GO:0005829">
    <property type="term" value="C:cytosol"/>
    <property type="evidence" value="ECO:0007669"/>
    <property type="project" value="TreeGrafter"/>
</dbReference>
<keyword evidence="12" id="KW-1185">Reference proteome</keyword>
<dbReference type="Gene3D" id="2.40.30.110">
    <property type="entry name" value="Aminomethyltransferase beta-barrel domains"/>
    <property type="match status" value="1"/>
</dbReference>
<dbReference type="InterPro" id="IPR028896">
    <property type="entry name" value="GcvT/YgfZ/DmdA"/>
</dbReference>
<feature type="binding site" evidence="8">
    <location>
        <position position="205"/>
    </location>
    <ligand>
        <name>substrate</name>
    </ligand>
</feature>
<evidence type="ECO:0000256" key="1">
    <source>
        <dbReference type="ARBA" id="ARBA00008609"/>
    </source>
</evidence>
<dbReference type="GO" id="GO:0019464">
    <property type="term" value="P:glycine decarboxylation via glycine cleavage system"/>
    <property type="evidence" value="ECO:0007669"/>
    <property type="project" value="UniProtKB-UniRule"/>
</dbReference>
<dbReference type="GO" id="GO:0032259">
    <property type="term" value="P:methylation"/>
    <property type="evidence" value="ECO:0007669"/>
    <property type="project" value="UniProtKB-KW"/>
</dbReference>
<comment type="subunit">
    <text evidence="7">The glycine cleavage system is composed of four proteins: P, T, L and H.</text>
</comment>
<dbReference type="PIRSF" id="PIRSF006487">
    <property type="entry name" value="GcvT"/>
    <property type="match status" value="1"/>
</dbReference>
<protein>
    <recommendedName>
        <fullName evidence="2 7">Aminomethyltransferase</fullName>
        <ecNumber evidence="2 7">2.1.2.10</ecNumber>
    </recommendedName>
    <alternativeName>
        <fullName evidence="5 7">Glycine cleavage system T protein</fullName>
    </alternativeName>
</protein>
<comment type="catalytic activity">
    <reaction evidence="6 7">
        <text>N(6)-[(R)-S(8)-aminomethyldihydrolipoyl]-L-lysyl-[protein] + (6S)-5,6,7,8-tetrahydrofolate = N(6)-[(R)-dihydrolipoyl]-L-lysyl-[protein] + (6R)-5,10-methylene-5,6,7,8-tetrahydrofolate + NH4(+)</text>
        <dbReference type="Rhea" id="RHEA:16945"/>
        <dbReference type="Rhea" id="RHEA-COMP:10475"/>
        <dbReference type="Rhea" id="RHEA-COMP:10492"/>
        <dbReference type="ChEBI" id="CHEBI:15636"/>
        <dbReference type="ChEBI" id="CHEBI:28938"/>
        <dbReference type="ChEBI" id="CHEBI:57453"/>
        <dbReference type="ChEBI" id="CHEBI:83100"/>
        <dbReference type="ChEBI" id="CHEBI:83143"/>
        <dbReference type="EC" id="2.1.2.10"/>
    </reaction>
</comment>
<dbReference type="GO" id="GO:0008168">
    <property type="term" value="F:methyltransferase activity"/>
    <property type="evidence" value="ECO:0007669"/>
    <property type="project" value="UniProtKB-KW"/>
</dbReference>
<dbReference type="RefSeq" id="WP_083619523.1">
    <property type="nucleotide sequence ID" value="NZ_LR735009.1"/>
</dbReference>
<dbReference type="FunFam" id="4.10.1250.10:FF:000001">
    <property type="entry name" value="Aminomethyltransferase"/>
    <property type="match status" value="1"/>
</dbReference>
<keyword evidence="4 7" id="KW-0808">Transferase</keyword>
<evidence type="ECO:0000256" key="4">
    <source>
        <dbReference type="ARBA" id="ARBA00022679"/>
    </source>
</evidence>
<dbReference type="Gene3D" id="3.30.70.1400">
    <property type="entry name" value="Aminomethyltransferase beta-barrel domains"/>
    <property type="match status" value="1"/>
</dbReference>
<dbReference type="PANTHER" id="PTHR43757">
    <property type="entry name" value="AMINOMETHYLTRANSFERASE"/>
    <property type="match status" value="1"/>
</dbReference>
<evidence type="ECO:0000256" key="6">
    <source>
        <dbReference type="ARBA" id="ARBA00047665"/>
    </source>
</evidence>
<dbReference type="Pfam" id="PF01571">
    <property type="entry name" value="GCV_T"/>
    <property type="match status" value="1"/>
</dbReference>
<dbReference type="EC" id="2.1.2.10" evidence="2 7"/>
<dbReference type="InterPro" id="IPR027266">
    <property type="entry name" value="TrmE/GcvT-like"/>
</dbReference>
<dbReference type="Gene3D" id="3.30.1360.120">
    <property type="entry name" value="Probable tRNA modification gtpase trme, domain 1"/>
    <property type="match status" value="1"/>
</dbReference>
<dbReference type="AlphaFoldDB" id="A0A7Z9BY09"/>
<dbReference type="GO" id="GO:0005960">
    <property type="term" value="C:glycine cleavage complex"/>
    <property type="evidence" value="ECO:0007669"/>
    <property type="project" value="InterPro"/>
</dbReference>
<dbReference type="InterPro" id="IPR022903">
    <property type="entry name" value="GcvT_bac"/>
</dbReference>
<feature type="domain" description="Aminomethyltransferase C-terminal" evidence="10">
    <location>
        <begin position="289"/>
        <end position="365"/>
    </location>
</feature>
<comment type="similarity">
    <text evidence="1 7">Belongs to the GcvT family.</text>
</comment>
<dbReference type="EMBL" id="CZCS02000197">
    <property type="protein sequence ID" value="VXD21356.1"/>
    <property type="molecule type" value="Genomic_DNA"/>
</dbReference>
<gene>
    <name evidence="7 11" type="primary">gcvT</name>
    <name evidence="11" type="ORF">PL9631_560058</name>
</gene>
<comment type="caution">
    <text evidence="11">The sequence shown here is derived from an EMBL/GenBank/DDBJ whole genome shotgun (WGS) entry which is preliminary data.</text>
</comment>